<keyword evidence="2" id="KW-1185">Reference proteome</keyword>
<accession>A0A849CEU0</accession>
<dbReference type="Proteomes" id="UP000586827">
    <property type="component" value="Unassembled WGS sequence"/>
</dbReference>
<gene>
    <name evidence="1" type="ORF">HLB23_29540</name>
</gene>
<dbReference type="AlphaFoldDB" id="A0A849CEU0"/>
<name>A0A849CEU0_9NOCA</name>
<evidence type="ECO:0000313" key="1">
    <source>
        <dbReference type="EMBL" id="NNH73949.1"/>
    </source>
</evidence>
<proteinExistence type="predicted"/>
<protein>
    <submittedName>
        <fullName evidence="1">Uncharacterized protein</fullName>
    </submittedName>
</protein>
<dbReference type="RefSeq" id="WP_157551925.1">
    <property type="nucleotide sequence ID" value="NZ_JABELX010000012.1"/>
</dbReference>
<organism evidence="1 2">
    <name type="scientific">Nocardia uniformis</name>
    <dbReference type="NCBI Taxonomy" id="53432"/>
    <lineage>
        <taxon>Bacteria</taxon>
        <taxon>Bacillati</taxon>
        <taxon>Actinomycetota</taxon>
        <taxon>Actinomycetes</taxon>
        <taxon>Mycobacteriales</taxon>
        <taxon>Nocardiaceae</taxon>
        <taxon>Nocardia</taxon>
    </lineage>
</organism>
<sequence length="197" mass="22516">MAMIKHHNRIGGVVAKPVREKARGPELGHQRLDRYTAAYDWAVKCIDTCHYLEAIAVLDSLLGDRLSSRYTHILRAESIVPVAVGEVCKRLLNGDPKLAAPQVESDPRFRVVIDEIWEWARTRNRAMHQAAKILRNGDPRVAFLDILEEHRQTALDGVALLRKFDELDTQIRQERGKVPGTYPNAFFPENRIRRSSM</sequence>
<dbReference type="EMBL" id="JABELX010000012">
    <property type="protein sequence ID" value="NNH73949.1"/>
    <property type="molecule type" value="Genomic_DNA"/>
</dbReference>
<comment type="caution">
    <text evidence="1">The sequence shown here is derived from an EMBL/GenBank/DDBJ whole genome shotgun (WGS) entry which is preliminary data.</text>
</comment>
<reference evidence="1 2" key="1">
    <citation type="submission" date="2020-05" db="EMBL/GenBank/DDBJ databases">
        <title>MicrobeNet Type strains.</title>
        <authorList>
            <person name="Nicholson A.C."/>
        </authorList>
    </citation>
    <scope>NUCLEOTIDE SEQUENCE [LARGE SCALE GENOMIC DNA]</scope>
    <source>
        <strain evidence="1 2">JCM 3224</strain>
    </source>
</reference>
<evidence type="ECO:0000313" key="2">
    <source>
        <dbReference type="Proteomes" id="UP000586827"/>
    </source>
</evidence>